<dbReference type="InterPro" id="IPR036922">
    <property type="entry name" value="Rieske_2Fe-2S_sf"/>
</dbReference>
<keyword evidence="6" id="KW-0411">Iron-sulfur</keyword>
<dbReference type="PRINTS" id="PR00162">
    <property type="entry name" value="RIESKE"/>
</dbReference>
<evidence type="ECO:0000256" key="8">
    <source>
        <dbReference type="ARBA" id="ARBA00029586"/>
    </source>
</evidence>
<dbReference type="Pfam" id="PF00355">
    <property type="entry name" value="Rieske"/>
    <property type="match status" value="1"/>
</dbReference>
<comment type="caution">
    <text evidence="11">The sequence shown here is derived from an EMBL/GenBank/DDBJ whole genome shotgun (WGS) entry which is preliminary data.</text>
</comment>
<dbReference type="RefSeq" id="WP_108953956.1">
    <property type="nucleotide sequence ID" value="NZ_BEVZ01000003.1"/>
</dbReference>
<evidence type="ECO:0000313" key="11">
    <source>
        <dbReference type="EMBL" id="MEU3553000.1"/>
    </source>
</evidence>
<accession>A0ABV2YB98</accession>
<dbReference type="SUPFAM" id="SSF50022">
    <property type="entry name" value="ISP domain"/>
    <property type="match status" value="1"/>
</dbReference>
<dbReference type="CDD" id="cd03467">
    <property type="entry name" value="Rieske"/>
    <property type="match status" value="1"/>
</dbReference>
<dbReference type="Proteomes" id="UP001550850">
    <property type="component" value="Unassembled WGS sequence"/>
</dbReference>
<keyword evidence="7" id="KW-1015">Disulfide bond</keyword>
<keyword evidence="5" id="KW-0408">Iron</keyword>
<evidence type="ECO:0000256" key="1">
    <source>
        <dbReference type="ARBA" id="ARBA00002494"/>
    </source>
</evidence>
<feature type="domain" description="Rieske" evidence="10">
    <location>
        <begin position="47"/>
        <end position="139"/>
    </location>
</feature>
<organism evidence="11 12">
    <name type="scientific">Streptomyces fragilis</name>
    <dbReference type="NCBI Taxonomy" id="67301"/>
    <lineage>
        <taxon>Bacteria</taxon>
        <taxon>Bacillati</taxon>
        <taxon>Actinomycetota</taxon>
        <taxon>Actinomycetes</taxon>
        <taxon>Kitasatosporales</taxon>
        <taxon>Streptomycetaceae</taxon>
        <taxon>Streptomyces</taxon>
    </lineage>
</organism>
<protein>
    <recommendedName>
        <fullName evidence="2">Cytochrome bc1 complex Rieske iron-sulfur subunit</fullName>
    </recommendedName>
    <alternativeName>
        <fullName evidence="8">Cytochrome bc1 reductase complex subunit QcrA</fullName>
    </alternativeName>
</protein>
<proteinExistence type="predicted"/>
<comment type="function">
    <text evidence="1">Iron-sulfur subunit of the cytochrome bc1 complex, an essential component of the respiratory electron transport chain required for ATP synthesis. The bc1 complex catalyzes the oxidation of menaquinol and the reduction of cytochrome c in the respiratory chain. The bc1 complex operates through a Q-cycle mechanism that couples electron transfer to generation of the proton gradient that drives ATP synthesis.</text>
</comment>
<evidence type="ECO:0000259" key="10">
    <source>
        <dbReference type="PROSITE" id="PS51296"/>
    </source>
</evidence>
<dbReference type="Gene3D" id="2.102.10.10">
    <property type="entry name" value="Rieske [2Fe-2S] iron-sulphur domain"/>
    <property type="match status" value="1"/>
</dbReference>
<sequence length="143" mass="14109">MSGSDDIRRRTVLRGAALTPVAGLGLVACGGAGSGGDSSGGAVEPGVELGAESDVPAGGTKLYAKQKVVVSRGEDGALTAWSTVCTHAGCAMTELDGTTITCACHGSQFDAGNGQVLNPPATVPLTEVPVKVDNGKIVTARAD</sequence>
<comment type="cofactor">
    <cofactor evidence="9">
        <name>[2Fe-2S] cluster</name>
        <dbReference type="ChEBI" id="CHEBI:190135"/>
    </cofactor>
</comment>
<dbReference type="InterPro" id="IPR017941">
    <property type="entry name" value="Rieske_2Fe-2S"/>
</dbReference>
<dbReference type="InterPro" id="IPR005805">
    <property type="entry name" value="Rieske_Fe-S_prot_C"/>
</dbReference>
<evidence type="ECO:0000313" key="12">
    <source>
        <dbReference type="Proteomes" id="UP001550850"/>
    </source>
</evidence>
<evidence type="ECO:0000256" key="6">
    <source>
        <dbReference type="ARBA" id="ARBA00023014"/>
    </source>
</evidence>
<dbReference type="InterPro" id="IPR014349">
    <property type="entry name" value="Rieske_Fe-S_prot"/>
</dbReference>
<evidence type="ECO:0000256" key="3">
    <source>
        <dbReference type="ARBA" id="ARBA00022714"/>
    </source>
</evidence>
<keyword evidence="12" id="KW-1185">Reference proteome</keyword>
<evidence type="ECO:0000256" key="9">
    <source>
        <dbReference type="ARBA" id="ARBA00034078"/>
    </source>
</evidence>
<dbReference type="PANTHER" id="PTHR10134">
    <property type="entry name" value="CYTOCHROME B-C1 COMPLEX SUBUNIT RIESKE, MITOCHONDRIAL"/>
    <property type="match status" value="1"/>
</dbReference>
<keyword evidence="3" id="KW-0001">2Fe-2S</keyword>
<evidence type="ECO:0000256" key="7">
    <source>
        <dbReference type="ARBA" id="ARBA00023157"/>
    </source>
</evidence>
<dbReference type="EMBL" id="JBEZUR010000002">
    <property type="protein sequence ID" value="MEU3553000.1"/>
    <property type="molecule type" value="Genomic_DNA"/>
</dbReference>
<dbReference type="PROSITE" id="PS51296">
    <property type="entry name" value="RIESKE"/>
    <property type="match status" value="1"/>
</dbReference>
<gene>
    <name evidence="11" type="ORF">AB0E65_01980</name>
</gene>
<evidence type="ECO:0000256" key="4">
    <source>
        <dbReference type="ARBA" id="ARBA00022723"/>
    </source>
</evidence>
<reference evidence="11 12" key="1">
    <citation type="submission" date="2024-06" db="EMBL/GenBank/DDBJ databases">
        <title>The Natural Products Discovery Center: Release of the First 8490 Sequenced Strains for Exploring Actinobacteria Biosynthetic Diversity.</title>
        <authorList>
            <person name="Kalkreuter E."/>
            <person name="Kautsar S.A."/>
            <person name="Yang D."/>
            <person name="Bader C.D."/>
            <person name="Teijaro C.N."/>
            <person name="Fluegel L."/>
            <person name="Davis C.M."/>
            <person name="Simpson J.R."/>
            <person name="Lauterbach L."/>
            <person name="Steele A.D."/>
            <person name="Gui C."/>
            <person name="Meng S."/>
            <person name="Li G."/>
            <person name="Viehrig K."/>
            <person name="Ye F."/>
            <person name="Su P."/>
            <person name="Kiefer A.F."/>
            <person name="Nichols A."/>
            <person name="Cepeda A.J."/>
            <person name="Yan W."/>
            <person name="Fan B."/>
            <person name="Jiang Y."/>
            <person name="Adhikari A."/>
            <person name="Zheng C.-J."/>
            <person name="Schuster L."/>
            <person name="Cowan T.M."/>
            <person name="Smanski M.J."/>
            <person name="Chevrette M.G."/>
            <person name="De Carvalho L.P.S."/>
            <person name="Shen B."/>
        </authorList>
    </citation>
    <scope>NUCLEOTIDE SEQUENCE [LARGE SCALE GENOMIC DNA]</scope>
    <source>
        <strain evidence="11 12">NPDC038104</strain>
    </source>
</reference>
<name>A0ABV2YB98_9ACTN</name>
<evidence type="ECO:0000256" key="5">
    <source>
        <dbReference type="ARBA" id="ARBA00023004"/>
    </source>
</evidence>
<keyword evidence="4" id="KW-0479">Metal-binding</keyword>
<evidence type="ECO:0000256" key="2">
    <source>
        <dbReference type="ARBA" id="ARBA00015816"/>
    </source>
</evidence>